<reference evidence="3" key="1">
    <citation type="submission" date="2020-11" db="EMBL/GenBank/DDBJ databases">
        <title>Sequencing the genomes of 1000 actinobacteria strains.</title>
        <authorList>
            <person name="Klenk H.-P."/>
        </authorList>
    </citation>
    <scope>NUCLEOTIDE SEQUENCE</scope>
    <source>
        <strain evidence="3">DSM 45632</strain>
    </source>
</reference>
<organism evidence="3 4">
    <name type="scientific">Corynebacterium aquatimens</name>
    <dbReference type="NCBI Taxonomy" id="1190508"/>
    <lineage>
        <taxon>Bacteria</taxon>
        <taxon>Bacillati</taxon>
        <taxon>Actinomycetota</taxon>
        <taxon>Actinomycetes</taxon>
        <taxon>Mycobacteriales</taxon>
        <taxon>Corynebacteriaceae</taxon>
        <taxon>Corynebacterium</taxon>
    </lineage>
</organism>
<evidence type="ECO:0000313" key="4">
    <source>
        <dbReference type="Proteomes" id="UP000658613"/>
    </source>
</evidence>
<evidence type="ECO:0000256" key="2">
    <source>
        <dbReference type="SAM" id="SignalP"/>
    </source>
</evidence>
<sequence>MKNTKIIATTAAAALALAGLSACSNDDATDGTATETSSVEATESETVTNTVTPSDEASADSQDGATTGAGINQTELDEWAKDVLGLGLTQQFGDAAEDPNAPTAGASVRAVTVEDGTLFLTTNLNTEANEGLGDASTLATLFGDALKNNPPAWGDKINKLVVQDQAQTPIKEQDVK</sequence>
<accession>A0A931E062</accession>
<keyword evidence="2" id="KW-0732">Signal</keyword>
<dbReference type="EMBL" id="JADOUE010000001">
    <property type="protein sequence ID" value="MBG6121432.1"/>
    <property type="molecule type" value="Genomic_DNA"/>
</dbReference>
<feature type="signal peptide" evidence="2">
    <location>
        <begin position="1"/>
        <end position="24"/>
    </location>
</feature>
<feature type="region of interest" description="Disordered" evidence="1">
    <location>
        <begin position="27"/>
        <end position="73"/>
    </location>
</feature>
<feature type="chain" id="PRO_5038604359" description="Lipoprotein" evidence="2">
    <location>
        <begin position="25"/>
        <end position="176"/>
    </location>
</feature>
<evidence type="ECO:0008006" key="5">
    <source>
        <dbReference type="Google" id="ProtNLM"/>
    </source>
</evidence>
<dbReference type="Proteomes" id="UP000658613">
    <property type="component" value="Unassembled WGS sequence"/>
</dbReference>
<proteinExistence type="predicted"/>
<protein>
    <recommendedName>
        <fullName evidence="5">Lipoprotein</fullName>
    </recommendedName>
</protein>
<evidence type="ECO:0000313" key="3">
    <source>
        <dbReference type="EMBL" id="MBG6121432.1"/>
    </source>
</evidence>
<dbReference type="PROSITE" id="PS51257">
    <property type="entry name" value="PROKAR_LIPOPROTEIN"/>
    <property type="match status" value="1"/>
</dbReference>
<keyword evidence="4" id="KW-1185">Reference proteome</keyword>
<dbReference type="AlphaFoldDB" id="A0A931E062"/>
<name>A0A931E062_9CORY</name>
<dbReference type="RefSeq" id="WP_196823995.1">
    <property type="nucleotide sequence ID" value="NZ_CP046980.1"/>
</dbReference>
<comment type="caution">
    <text evidence="3">The sequence shown here is derived from an EMBL/GenBank/DDBJ whole genome shotgun (WGS) entry which is preliminary data.</text>
</comment>
<feature type="compositionally biased region" description="Polar residues" evidence="1">
    <location>
        <begin position="53"/>
        <end position="73"/>
    </location>
</feature>
<gene>
    <name evidence="3" type="ORF">IW254_000401</name>
</gene>
<feature type="compositionally biased region" description="Low complexity" evidence="1">
    <location>
        <begin position="32"/>
        <end position="52"/>
    </location>
</feature>
<evidence type="ECO:0000256" key="1">
    <source>
        <dbReference type="SAM" id="MobiDB-lite"/>
    </source>
</evidence>